<evidence type="ECO:0000256" key="1">
    <source>
        <dbReference type="ARBA" id="ARBA00004123"/>
    </source>
</evidence>
<dbReference type="EMBL" id="LFRF01000020">
    <property type="protein sequence ID" value="KND89233.1"/>
    <property type="molecule type" value="Genomic_DNA"/>
</dbReference>
<keyword evidence="4" id="KW-1185">Reference proteome</keyword>
<dbReference type="GO" id="GO:0005634">
    <property type="term" value="C:nucleus"/>
    <property type="evidence" value="ECO:0007669"/>
    <property type="project" value="UniProtKB-SubCell"/>
</dbReference>
<dbReference type="AlphaFoldDB" id="A0A0L0N536"/>
<comment type="caution">
    <text evidence="3">The sequence shown here is derived from an EMBL/GenBank/DDBJ whole genome shotgun (WGS) entry which is preliminary data.</text>
</comment>
<reference evidence="3 4" key="1">
    <citation type="journal article" date="2015" name="BMC Genomics">
        <title>The genome of the truffle-parasite Tolypocladium ophioglossoides and the evolution of antifungal peptaibiotics.</title>
        <authorList>
            <person name="Quandt C.A."/>
            <person name="Bushley K.E."/>
            <person name="Spatafora J.W."/>
        </authorList>
    </citation>
    <scope>NUCLEOTIDE SEQUENCE [LARGE SCALE GENOMIC DNA]</scope>
    <source>
        <strain evidence="3 4">CBS 100239</strain>
    </source>
</reference>
<accession>A0A0L0N536</accession>
<proteinExistence type="predicted"/>
<evidence type="ECO:0000313" key="3">
    <source>
        <dbReference type="EMBL" id="KND89233.1"/>
    </source>
</evidence>
<organism evidence="3 4">
    <name type="scientific">Tolypocladium ophioglossoides (strain CBS 100239)</name>
    <name type="common">Snaketongue truffleclub</name>
    <name type="synonym">Elaphocordyceps ophioglossoides</name>
    <dbReference type="NCBI Taxonomy" id="1163406"/>
    <lineage>
        <taxon>Eukaryota</taxon>
        <taxon>Fungi</taxon>
        <taxon>Dikarya</taxon>
        <taxon>Ascomycota</taxon>
        <taxon>Pezizomycotina</taxon>
        <taxon>Sordariomycetes</taxon>
        <taxon>Hypocreomycetidae</taxon>
        <taxon>Hypocreales</taxon>
        <taxon>Ophiocordycipitaceae</taxon>
        <taxon>Tolypocladium</taxon>
    </lineage>
</organism>
<keyword evidence="2" id="KW-0539">Nucleus</keyword>
<dbReference type="PANTHER" id="PTHR37534:SF2">
    <property type="entry name" value="N-ACETYLTRANSFERASE DOMAIN-CONTAINING PROTEIN"/>
    <property type="match status" value="1"/>
</dbReference>
<sequence length="419" mass="46332">LTWGFTIGDEKLPVCGQCAKTGQYCIRPAKPTQFIDYAKTKARRDEPTLGFPVNPSEALKNPDMAHYFHHYISDVASWYDLGDSSRRFATVVSEMALGEPLLFSAVIALSAMHISQTTAKTAMRAAQFYHGHCVRQLIALHEENPLLENGVALAAACLLRSYEILDEDVDPNRHLQGAYSLASRERLLGDPSATALFTAGFWNYLREDITFSLFELCPLKIDLSAVGPLSADSGHNQLNGMSMILGQIINAAFDRSASEDEWTALLSATKSCYDMFPARQRPFSRAVRPVEALPRVWLLQDSHASAMHYFLTACCILAVFAPPDRLSSLPAEHDAGERQGRSRADILEAYATEICGIAFTTRIPSVLVNAFGPISYCAKFIQQQAVRQEVIRNLNGCKKVIGWPVGRLITDLQASWTDP</sequence>
<gene>
    <name evidence="3" type="ORF">TOPH_06133</name>
</gene>
<dbReference type="GO" id="GO:0000976">
    <property type="term" value="F:transcription cis-regulatory region binding"/>
    <property type="evidence" value="ECO:0007669"/>
    <property type="project" value="TreeGrafter"/>
</dbReference>
<protein>
    <submittedName>
        <fullName evidence="3">Uncharacterized protein</fullName>
    </submittedName>
</protein>
<evidence type="ECO:0000256" key="2">
    <source>
        <dbReference type="ARBA" id="ARBA00023242"/>
    </source>
</evidence>
<dbReference type="STRING" id="1163406.A0A0L0N536"/>
<dbReference type="GO" id="GO:0045944">
    <property type="term" value="P:positive regulation of transcription by RNA polymerase II"/>
    <property type="evidence" value="ECO:0007669"/>
    <property type="project" value="TreeGrafter"/>
</dbReference>
<comment type="subcellular location">
    <subcellularLocation>
        <location evidence="1">Nucleus</location>
    </subcellularLocation>
</comment>
<name>A0A0L0N536_TOLOC</name>
<dbReference type="OrthoDB" id="407832at2759"/>
<feature type="non-terminal residue" evidence="3">
    <location>
        <position position="1"/>
    </location>
</feature>
<dbReference type="PANTHER" id="PTHR37534">
    <property type="entry name" value="TRANSCRIPTIONAL ACTIVATOR PROTEIN UGA3"/>
    <property type="match status" value="1"/>
</dbReference>
<evidence type="ECO:0000313" key="4">
    <source>
        <dbReference type="Proteomes" id="UP000036947"/>
    </source>
</evidence>
<dbReference type="Proteomes" id="UP000036947">
    <property type="component" value="Unassembled WGS sequence"/>
</dbReference>
<dbReference type="GO" id="GO:0003700">
    <property type="term" value="F:DNA-binding transcription factor activity"/>
    <property type="evidence" value="ECO:0007669"/>
    <property type="project" value="TreeGrafter"/>
</dbReference>
<dbReference type="InterPro" id="IPR021858">
    <property type="entry name" value="Fun_TF"/>
</dbReference>
<dbReference type="Pfam" id="PF11951">
    <property type="entry name" value="Fungal_trans_2"/>
    <property type="match status" value="1"/>
</dbReference>